<dbReference type="PANTHER" id="PTHR42663:SF6">
    <property type="entry name" value="HYDROLASE C777.06C-RELATED"/>
    <property type="match status" value="1"/>
</dbReference>
<name>A0A6J4VDI1_9BACT</name>
<dbReference type="SUPFAM" id="SSF56281">
    <property type="entry name" value="Metallo-hydrolase/oxidoreductase"/>
    <property type="match status" value="1"/>
</dbReference>
<feature type="domain" description="Metallo-beta-lactamase" evidence="1">
    <location>
        <begin position="47"/>
        <end position="211"/>
    </location>
</feature>
<gene>
    <name evidence="2" type="ORF">AVDCRST_MAG18-2576</name>
</gene>
<evidence type="ECO:0000259" key="1">
    <source>
        <dbReference type="Pfam" id="PF12706"/>
    </source>
</evidence>
<dbReference type="AlphaFoldDB" id="A0A6J4VDI1"/>
<reference evidence="2" key="1">
    <citation type="submission" date="2020-02" db="EMBL/GenBank/DDBJ databases">
        <authorList>
            <person name="Meier V. D."/>
        </authorList>
    </citation>
    <scope>NUCLEOTIDE SEQUENCE</scope>
    <source>
        <strain evidence="2">AVDCRST_MAG18</strain>
    </source>
</reference>
<dbReference type="EMBL" id="CADCWN010000198">
    <property type="protein sequence ID" value="CAA9576230.1"/>
    <property type="molecule type" value="Genomic_DNA"/>
</dbReference>
<dbReference type="Pfam" id="PF12706">
    <property type="entry name" value="Lactamase_B_2"/>
    <property type="match status" value="1"/>
</dbReference>
<dbReference type="PANTHER" id="PTHR42663">
    <property type="entry name" value="HYDROLASE C777.06C-RELATED-RELATED"/>
    <property type="match status" value="1"/>
</dbReference>
<sequence>MRAQFLGTAAAEGYPDPFCGCANCRSAQELGGPNLRKRSSLLINGELLIDLGPDVLAAAQMHGISLAQVCYCLQTHEHQDHLHPALFIARSPYCGVHDAPLLHFYSTQGALDLATRDMGHFATLGMDEACARLNLAVYPIEPFQTFAVGPYQVSTVLAAHDPTIVPLLYIIEREGRSLFYATDTGPLPEATWQALRAWGRRLDVVIMDHTLGFGEGSPRHLNGEQFRCEIARLREAGLLADDARIYATHIAHHSNPIHLELVCQAATHGYLVAHDELTITV</sequence>
<organism evidence="2">
    <name type="scientific">uncultured Thermomicrobiales bacterium</name>
    <dbReference type="NCBI Taxonomy" id="1645740"/>
    <lineage>
        <taxon>Bacteria</taxon>
        <taxon>Pseudomonadati</taxon>
        <taxon>Thermomicrobiota</taxon>
        <taxon>Thermomicrobia</taxon>
        <taxon>Thermomicrobiales</taxon>
        <taxon>environmental samples</taxon>
    </lineage>
</organism>
<proteinExistence type="predicted"/>
<evidence type="ECO:0000313" key="2">
    <source>
        <dbReference type="EMBL" id="CAA9576230.1"/>
    </source>
</evidence>
<accession>A0A6J4VDI1</accession>
<dbReference type="InterPro" id="IPR001279">
    <property type="entry name" value="Metallo-B-lactamas"/>
</dbReference>
<dbReference type="Gene3D" id="3.60.15.10">
    <property type="entry name" value="Ribonuclease Z/Hydroxyacylglutathione hydrolase-like"/>
    <property type="match status" value="1"/>
</dbReference>
<dbReference type="InterPro" id="IPR036866">
    <property type="entry name" value="RibonucZ/Hydroxyglut_hydro"/>
</dbReference>
<protein>
    <recommendedName>
        <fullName evidence="1">Metallo-beta-lactamase domain-containing protein</fullName>
    </recommendedName>
</protein>